<protein>
    <submittedName>
        <fullName evidence="1">Uncharacterized protein</fullName>
    </submittedName>
</protein>
<organism evidence="1">
    <name type="scientific">metagenome</name>
    <dbReference type="NCBI Taxonomy" id="256318"/>
    <lineage>
        <taxon>unclassified sequences</taxon>
        <taxon>metagenomes</taxon>
    </lineage>
</organism>
<dbReference type="GO" id="GO:0005509">
    <property type="term" value="F:calcium ion binding"/>
    <property type="evidence" value="ECO:0007669"/>
    <property type="project" value="InterPro"/>
</dbReference>
<accession>A0A380TEC5</accession>
<evidence type="ECO:0000313" key="1">
    <source>
        <dbReference type="EMBL" id="SUS06478.1"/>
    </source>
</evidence>
<dbReference type="InterPro" id="IPR011049">
    <property type="entry name" value="Serralysin-like_metalloprot_C"/>
</dbReference>
<dbReference type="SUPFAM" id="SSF51120">
    <property type="entry name" value="beta-Roll"/>
    <property type="match status" value="1"/>
</dbReference>
<dbReference type="InterPro" id="IPR018511">
    <property type="entry name" value="Hemolysin-typ_Ca-bd_CS"/>
</dbReference>
<dbReference type="AlphaFoldDB" id="A0A380TEC5"/>
<reference evidence="1" key="1">
    <citation type="submission" date="2018-07" db="EMBL/GenBank/DDBJ databases">
        <authorList>
            <person name="Quirk P.G."/>
            <person name="Krulwich T.A."/>
        </authorList>
    </citation>
    <scope>NUCLEOTIDE SEQUENCE</scope>
</reference>
<sequence>MVGDSGNDTLYGHTGRDTLDGGVGYDTLVYTSTAQSKAGSSNRDQIYFESPGDFVADVIDVSAIDADTTVSGNQAFVFIGTADFTGPGQIRVQAGGVDTLILFNTDADSSTEMEILSRDGSAYAPEDYVASDFIL</sequence>
<gene>
    <name evidence="1" type="ORF">DF3PB_2890006</name>
</gene>
<name>A0A380TEC5_9ZZZZ</name>
<dbReference type="Pfam" id="PF00353">
    <property type="entry name" value="HemolysinCabind"/>
    <property type="match status" value="1"/>
</dbReference>
<proteinExistence type="predicted"/>
<dbReference type="Gene3D" id="2.150.10.10">
    <property type="entry name" value="Serralysin-like metalloprotease, C-terminal"/>
    <property type="match status" value="1"/>
</dbReference>
<dbReference type="InterPro" id="IPR001343">
    <property type="entry name" value="Hemolysn_Ca-bd"/>
</dbReference>
<dbReference type="EMBL" id="UIDG01000211">
    <property type="protein sequence ID" value="SUS06478.1"/>
    <property type="molecule type" value="Genomic_DNA"/>
</dbReference>
<dbReference type="PROSITE" id="PS00330">
    <property type="entry name" value="HEMOLYSIN_CALCIUM"/>
    <property type="match status" value="1"/>
</dbReference>